<evidence type="ECO:0000256" key="4">
    <source>
        <dbReference type="ARBA" id="ARBA00022722"/>
    </source>
</evidence>
<keyword evidence="14" id="KW-0233">DNA recombination</keyword>
<dbReference type="GO" id="GO:0015074">
    <property type="term" value="P:DNA integration"/>
    <property type="evidence" value="ECO:0007669"/>
    <property type="project" value="UniProtKB-KW"/>
</dbReference>
<organism evidence="18 19">
    <name type="scientific">Cucumis melo var. makuwa</name>
    <name type="common">Oriental melon</name>
    <dbReference type="NCBI Taxonomy" id="1194695"/>
    <lineage>
        <taxon>Eukaryota</taxon>
        <taxon>Viridiplantae</taxon>
        <taxon>Streptophyta</taxon>
        <taxon>Embryophyta</taxon>
        <taxon>Tracheophyta</taxon>
        <taxon>Spermatophyta</taxon>
        <taxon>Magnoliopsida</taxon>
        <taxon>eudicotyledons</taxon>
        <taxon>Gunneridae</taxon>
        <taxon>Pentapetalae</taxon>
        <taxon>rosids</taxon>
        <taxon>fabids</taxon>
        <taxon>Cucurbitales</taxon>
        <taxon>Cucurbitaceae</taxon>
        <taxon>Benincaseae</taxon>
        <taxon>Cucumis</taxon>
    </lineage>
</organism>
<evidence type="ECO:0000256" key="11">
    <source>
        <dbReference type="ARBA" id="ARBA00022918"/>
    </source>
</evidence>
<dbReference type="PANTHER" id="PTHR37984:SF5">
    <property type="entry name" value="PROTEIN NYNRIN-LIKE"/>
    <property type="match status" value="1"/>
</dbReference>
<dbReference type="Gene3D" id="2.40.70.10">
    <property type="entry name" value="Acid Proteases"/>
    <property type="match status" value="1"/>
</dbReference>
<evidence type="ECO:0000256" key="14">
    <source>
        <dbReference type="ARBA" id="ARBA00023172"/>
    </source>
</evidence>
<keyword evidence="1" id="KW-0645">Protease</keyword>
<evidence type="ECO:0000256" key="16">
    <source>
        <dbReference type="SAM" id="MobiDB-lite"/>
    </source>
</evidence>
<dbReference type="InterPro" id="IPR041577">
    <property type="entry name" value="RT_RNaseH_2"/>
</dbReference>
<dbReference type="InterPro" id="IPR012337">
    <property type="entry name" value="RNaseH-like_sf"/>
</dbReference>
<gene>
    <name evidence="18" type="ORF">E5676_scaffold360G00760</name>
</gene>
<dbReference type="Proteomes" id="UP000321947">
    <property type="component" value="Unassembled WGS sequence"/>
</dbReference>
<evidence type="ECO:0000313" key="19">
    <source>
        <dbReference type="Proteomes" id="UP000321947"/>
    </source>
</evidence>
<dbReference type="InterPro" id="IPR036397">
    <property type="entry name" value="RNaseH_sf"/>
</dbReference>
<evidence type="ECO:0000256" key="8">
    <source>
        <dbReference type="ARBA" id="ARBA00022801"/>
    </source>
</evidence>
<dbReference type="GO" id="GO:0003964">
    <property type="term" value="F:RNA-directed DNA polymerase activity"/>
    <property type="evidence" value="ECO:0007669"/>
    <property type="project" value="UniProtKB-KW"/>
</dbReference>
<evidence type="ECO:0000259" key="17">
    <source>
        <dbReference type="PROSITE" id="PS50878"/>
    </source>
</evidence>
<evidence type="ECO:0000256" key="7">
    <source>
        <dbReference type="ARBA" id="ARBA00022759"/>
    </source>
</evidence>
<keyword evidence="6" id="KW-0064">Aspartyl protease</keyword>
<evidence type="ECO:0000256" key="13">
    <source>
        <dbReference type="ARBA" id="ARBA00023125"/>
    </source>
</evidence>
<reference evidence="18 19" key="1">
    <citation type="submission" date="2019-08" db="EMBL/GenBank/DDBJ databases">
        <title>Draft genome sequences of two oriental melons (Cucumis melo L. var makuwa).</title>
        <authorList>
            <person name="Kwon S.-Y."/>
        </authorList>
    </citation>
    <scope>NUCLEOTIDE SEQUENCE [LARGE SCALE GENOMIC DNA]</scope>
    <source>
        <strain evidence="19">cv. Chang Bougi</strain>
        <tissue evidence="18">Leaf</tissue>
    </source>
</reference>
<dbReference type="GO" id="GO:0006508">
    <property type="term" value="P:proteolysis"/>
    <property type="evidence" value="ECO:0007669"/>
    <property type="project" value="UniProtKB-KW"/>
</dbReference>
<keyword evidence="7" id="KW-0255">Endonuclease</keyword>
<evidence type="ECO:0000256" key="5">
    <source>
        <dbReference type="ARBA" id="ARBA00022723"/>
    </source>
</evidence>
<dbReference type="Pfam" id="PF17919">
    <property type="entry name" value="RT_RNaseH_2"/>
    <property type="match status" value="1"/>
</dbReference>
<accession>A0A5D3BJN0</accession>
<dbReference type="PANTHER" id="PTHR37984">
    <property type="entry name" value="PROTEIN CBG26694"/>
    <property type="match status" value="1"/>
</dbReference>
<evidence type="ECO:0000256" key="6">
    <source>
        <dbReference type="ARBA" id="ARBA00022750"/>
    </source>
</evidence>
<dbReference type="CDD" id="cd09274">
    <property type="entry name" value="RNase_HI_RT_Ty3"/>
    <property type="match status" value="1"/>
</dbReference>
<dbReference type="Gene3D" id="3.30.70.270">
    <property type="match status" value="2"/>
</dbReference>
<dbReference type="InterPro" id="IPR000477">
    <property type="entry name" value="RT_dom"/>
</dbReference>
<evidence type="ECO:0000313" key="18">
    <source>
        <dbReference type="EMBL" id="TYK00031.1"/>
    </source>
</evidence>
<keyword evidence="5" id="KW-0479">Metal-binding</keyword>
<dbReference type="SUPFAM" id="SSF56672">
    <property type="entry name" value="DNA/RNA polymerases"/>
    <property type="match status" value="1"/>
</dbReference>
<dbReference type="InterPro" id="IPR050951">
    <property type="entry name" value="Retrovirus_Pol_polyprotein"/>
</dbReference>
<evidence type="ECO:0000256" key="12">
    <source>
        <dbReference type="ARBA" id="ARBA00022932"/>
    </source>
</evidence>
<dbReference type="GO" id="GO:0006310">
    <property type="term" value="P:DNA recombination"/>
    <property type="evidence" value="ECO:0007669"/>
    <property type="project" value="UniProtKB-KW"/>
</dbReference>
<dbReference type="InterPro" id="IPR041588">
    <property type="entry name" value="Integrase_H2C2"/>
</dbReference>
<keyword evidence="15" id="KW-0511">Multifunctional enzyme</keyword>
<evidence type="ECO:0000256" key="3">
    <source>
        <dbReference type="ARBA" id="ARBA00022695"/>
    </source>
</evidence>
<dbReference type="AlphaFoldDB" id="A0A5D3BJN0"/>
<dbReference type="GO" id="GO:0004190">
    <property type="term" value="F:aspartic-type endopeptidase activity"/>
    <property type="evidence" value="ECO:0007669"/>
    <property type="project" value="UniProtKB-KW"/>
</dbReference>
<evidence type="ECO:0000256" key="10">
    <source>
        <dbReference type="ARBA" id="ARBA00022908"/>
    </source>
</evidence>
<dbReference type="PROSITE" id="PS50878">
    <property type="entry name" value="RT_POL"/>
    <property type="match status" value="1"/>
</dbReference>
<dbReference type="CDD" id="cd01647">
    <property type="entry name" value="RT_LTR"/>
    <property type="match status" value="1"/>
</dbReference>
<feature type="compositionally biased region" description="Basic and acidic residues" evidence="16">
    <location>
        <begin position="58"/>
        <end position="69"/>
    </location>
</feature>
<feature type="domain" description="Reverse transcriptase" evidence="17">
    <location>
        <begin position="400"/>
        <end position="602"/>
    </location>
</feature>
<dbReference type="InterPro" id="IPR056924">
    <property type="entry name" value="SH3_Tf2-1"/>
</dbReference>
<dbReference type="EMBL" id="SSTD01017328">
    <property type="protein sequence ID" value="TYK00031.1"/>
    <property type="molecule type" value="Genomic_DNA"/>
</dbReference>
<keyword evidence="12" id="KW-0239">DNA-directed DNA polymerase</keyword>
<proteinExistence type="predicted"/>
<dbReference type="Pfam" id="PF24626">
    <property type="entry name" value="SH3_Tf2-1"/>
    <property type="match status" value="1"/>
</dbReference>
<dbReference type="Pfam" id="PF08284">
    <property type="entry name" value="RVP_2"/>
    <property type="match status" value="1"/>
</dbReference>
<dbReference type="Gene3D" id="1.10.340.70">
    <property type="match status" value="1"/>
</dbReference>
<evidence type="ECO:0000256" key="15">
    <source>
        <dbReference type="ARBA" id="ARBA00023268"/>
    </source>
</evidence>
<dbReference type="Pfam" id="PF00078">
    <property type="entry name" value="RVT_1"/>
    <property type="match status" value="1"/>
</dbReference>
<feature type="compositionally biased region" description="Polar residues" evidence="16">
    <location>
        <begin position="48"/>
        <end position="57"/>
    </location>
</feature>
<keyword evidence="13" id="KW-0238">DNA-binding</keyword>
<dbReference type="InterPro" id="IPR043128">
    <property type="entry name" value="Rev_trsase/Diguanyl_cyclase"/>
</dbReference>
<dbReference type="GO" id="GO:0046872">
    <property type="term" value="F:metal ion binding"/>
    <property type="evidence" value="ECO:0007669"/>
    <property type="project" value="UniProtKB-KW"/>
</dbReference>
<dbReference type="Pfam" id="PF17921">
    <property type="entry name" value="Integrase_H2C2"/>
    <property type="match status" value="1"/>
</dbReference>
<feature type="compositionally biased region" description="Basic and acidic residues" evidence="16">
    <location>
        <begin position="22"/>
        <end position="35"/>
    </location>
</feature>
<dbReference type="GO" id="GO:0003887">
    <property type="term" value="F:DNA-directed DNA polymerase activity"/>
    <property type="evidence" value="ECO:0007669"/>
    <property type="project" value="UniProtKB-KW"/>
</dbReference>
<dbReference type="GO" id="GO:0004519">
    <property type="term" value="F:endonuclease activity"/>
    <property type="evidence" value="ECO:0007669"/>
    <property type="project" value="UniProtKB-KW"/>
</dbReference>
<keyword evidence="2" id="KW-0808">Transferase</keyword>
<dbReference type="FunFam" id="3.30.70.270:FF:000020">
    <property type="entry name" value="Transposon Tf2-6 polyprotein-like Protein"/>
    <property type="match status" value="1"/>
</dbReference>
<dbReference type="CDD" id="cd00303">
    <property type="entry name" value="retropepsin_like"/>
    <property type="match status" value="1"/>
</dbReference>
<dbReference type="Gene3D" id="3.10.10.10">
    <property type="entry name" value="HIV Type 1 Reverse Transcriptase, subunit A, domain 1"/>
    <property type="match status" value="2"/>
</dbReference>
<dbReference type="GO" id="GO:0003677">
    <property type="term" value="F:DNA binding"/>
    <property type="evidence" value="ECO:0007669"/>
    <property type="project" value="UniProtKB-KW"/>
</dbReference>
<protein>
    <submittedName>
        <fullName evidence="18">Ty3/gypsy retrotransposon protein</fullName>
    </submittedName>
</protein>
<dbReference type="Gene3D" id="3.30.420.10">
    <property type="entry name" value="Ribonuclease H-like superfamily/Ribonuclease H"/>
    <property type="match status" value="1"/>
</dbReference>
<dbReference type="InterPro" id="IPR043502">
    <property type="entry name" value="DNA/RNA_pol_sf"/>
</dbReference>
<dbReference type="InterPro" id="IPR021109">
    <property type="entry name" value="Peptidase_aspartic_dom_sf"/>
</dbReference>
<keyword evidence="9" id="KW-0460">Magnesium</keyword>
<keyword evidence="10" id="KW-0229">DNA integration</keyword>
<dbReference type="SUPFAM" id="SSF53098">
    <property type="entry name" value="Ribonuclease H-like"/>
    <property type="match status" value="1"/>
</dbReference>
<sequence>MRSQSDKQQQMLLMIMETMVKDRSAVSDRTTESIARDSVTIKGKENETTSSKLAESNRNAEDGRNERKTEIDEVAPDRNKLKKVEMPVFGRDDPDSWLFCAKSLLRTKLIRNEVNLNGFVGGKYPPQTTANNRGAADNNAIDNKGNTLFPMHTITLRSSSTAEVRKDTNSRRLSGAEFQARKKKGLCFGCNEKYSIDHKCKMKELRELKMFAVIKEGEEYEIIEENATEEKTLAVLQVEEEQKAYAELSINSVVGLNDPGTMKVRGSGIAIQSKGVCKDVEIQLKNWSVKEEILPLELGGVDVILGMQWLNSLGVTMVDWKKLTLTFSAEGKQICVKGDPTLTKARIRLKSMFKTWGNQDKWFLIECKAVEVCEEIEQCKIGTVHPKTRPVQMMLKQFEDVFEWPEQLPPRREIEHYIYLKEGTNPINVRPYRYDYQQKAEMERLVEEMLSSGVIQPINNATIPDKFPIPVVEELFDELNGATVFSKIDLKSGYHQIRMVDEDIPKTTFRTHEGHYEFLVMPFGLTNAPATFQALMNTIFKPYLRKFVLVFFDDILIYSKDERDHVGHIEKVFLTLRRHALYANKKKCSFAQLKIEYLGHVISGEGVEVDPDKIKAIADWPCPTNIREIRGFLGLTGYYRRFVQHYGSIAAHLTQLLKKGGFKWNEEAEEAFLKLKTAMLTLPVLALPSFDHPFEIETDASGYGVGAMLVQSKRLIPFYSHTSSMRDRARPVYERELMAVVLSVQRWRPYLLGEKFVVSKLLGYSFEVVYKPGLENKATDALSRKPPDIQLSVISGPYLVDLKIKKDEVEKDEKLQKITTALCADGGLQNSKFSLRNGFLHYKNRLVLSKTSSLIPSMLNIFNDSVVGGHSGFLRTYKRVASELYWEGMKFDMKKRCEACLICQHNKSLALSPAGLLVPQEILHQVWSDISMDFIDGLPKAKGCDVILVVVDRFSEYSHSLALKHPYTTKSVADIFVKEIVQLHGFPSSIVYDKDKGMDFVAAVGRVFGIIPPIKERLICDFVAAVGRVLGGTSKSSIDEQLRERDITLTALREHLLLAQQQMKLYADRKRRQVEFKIGELVLLKICPYQQVTLRSKRNEKLSSRYFGPYKIPEKIGELAYKLELPAGAVIHPVFHVSQLKKFVGDQMGVLPTLQYVTENYDEMKKLYPNLHLEDEVNLKGENNVRPLSTSFIVEEI</sequence>
<name>A0A5D3BJN0_CUCMM</name>
<keyword evidence="8" id="KW-0378">Hydrolase</keyword>
<dbReference type="FunFam" id="3.10.10.10:FF:000007">
    <property type="entry name" value="Retrovirus-related Pol polyprotein from transposon 17.6-like Protein"/>
    <property type="match status" value="1"/>
</dbReference>
<keyword evidence="3" id="KW-0548">Nucleotidyltransferase</keyword>
<keyword evidence="11" id="KW-0695">RNA-directed DNA polymerase</keyword>
<evidence type="ECO:0000256" key="9">
    <source>
        <dbReference type="ARBA" id="ARBA00022842"/>
    </source>
</evidence>
<evidence type="ECO:0000256" key="1">
    <source>
        <dbReference type="ARBA" id="ARBA00022670"/>
    </source>
</evidence>
<comment type="caution">
    <text evidence="18">The sequence shown here is derived from an EMBL/GenBank/DDBJ whole genome shotgun (WGS) entry which is preliminary data.</text>
</comment>
<keyword evidence="4" id="KW-0540">Nuclease</keyword>
<evidence type="ECO:0000256" key="2">
    <source>
        <dbReference type="ARBA" id="ARBA00022679"/>
    </source>
</evidence>
<feature type="region of interest" description="Disordered" evidence="16">
    <location>
        <begin position="22"/>
        <end position="69"/>
    </location>
</feature>